<evidence type="ECO:0000259" key="8">
    <source>
        <dbReference type="Pfam" id="PF02838"/>
    </source>
</evidence>
<evidence type="ECO:0000256" key="5">
    <source>
        <dbReference type="ARBA" id="ARBA00023295"/>
    </source>
</evidence>
<dbReference type="RefSeq" id="WP_014269358.1">
    <property type="nucleotide sequence ID" value="NC_016633.1"/>
</dbReference>
<proteinExistence type="inferred from homology"/>
<dbReference type="GO" id="GO:0004563">
    <property type="term" value="F:beta-N-acetylhexosaminidase activity"/>
    <property type="evidence" value="ECO:0007669"/>
    <property type="project" value="UniProtKB-EC"/>
</dbReference>
<feature type="domain" description="Beta-hexosaminidase bacterial type N-terminal" evidence="8">
    <location>
        <begin position="5"/>
        <end position="126"/>
    </location>
</feature>
<dbReference type="eggNOG" id="COG3525">
    <property type="taxonomic scope" value="Bacteria"/>
</dbReference>
<sequence length="502" mass="56572">MKKTLSIIPRPNGSVSLTNGTFLLPDKLDILIPSMQYFFAATQLATLLRSSFGTVCSVGTGKKNAAIQFIVSDDAQTTDSYHLRVFPGGCSITCKTPGGAFYAIQTLRQLADCPSHSFPCCEIDDYPAFFWRGFMLDATRSFCPVPELLRLMDLLSRLKLNVFHWHLSDDQGWRIAIGAYPLLTSSDAPFYTKKQIKQVVAYASQRNITIVPEIDMPGHFMAALVGYPQFSCTGGPFSVPKGGGIFSELLCMGNDEALVFARTVIAEICDLFPGPYIHLGGDEIPLTRWKTCPKCQKRIKELQLQQEEGLLSWFTNQMAVSAREKGKRVIVWNDSVQESYDPSIACQIWSPLDFGRQGVLAGRICIMSDYFHTYLDLPHSMVTVHDAYQYGHSIQNLAGKKYTVPGSEFLLWTEKVYTRKQRDKHMFPRLVAGSEALWTESGLLDWKQFRKNLKGGSKKLFPSGVSMASRLFWNPPVWYSGLRKKIQRMRVRHHSRKSGIVQ</sequence>
<dbReference type="Pfam" id="PF00728">
    <property type="entry name" value="Glyco_hydro_20"/>
    <property type="match status" value="1"/>
</dbReference>
<dbReference type="GO" id="GO:0030203">
    <property type="term" value="P:glycosaminoglycan metabolic process"/>
    <property type="evidence" value="ECO:0007669"/>
    <property type="project" value="TreeGrafter"/>
</dbReference>
<feature type="domain" description="Glycoside hydrolase family 20 catalytic" evidence="7">
    <location>
        <begin position="129"/>
        <end position="440"/>
    </location>
</feature>
<comment type="similarity">
    <text evidence="2">Belongs to the glycosyl hydrolase 20 family.</text>
</comment>
<dbReference type="InterPro" id="IPR029018">
    <property type="entry name" value="Hex-like_dom2"/>
</dbReference>
<dbReference type="InterPro" id="IPR015882">
    <property type="entry name" value="HEX_bac_N"/>
</dbReference>
<name>G8QY04_SPHPG</name>
<evidence type="ECO:0000313" key="9">
    <source>
        <dbReference type="EMBL" id="AEV28509.1"/>
    </source>
</evidence>
<dbReference type="Pfam" id="PF02838">
    <property type="entry name" value="Glyco_hydro_20b"/>
    <property type="match status" value="1"/>
</dbReference>
<dbReference type="GO" id="GO:0016020">
    <property type="term" value="C:membrane"/>
    <property type="evidence" value="ECO:0007669"/>
    <property type="project" value="TreeGrafter"/>
</dbReference>
<evidence type="ECO:0000259" key="7">
    <source>
        <dbReference type="Pfam" id="PF00728"/>
    </source>
</evidence>
<dbReference type="PANTHER" id="PTHR22600">
    <property type="entry name" value="BETA-HEXOSAMINIDASE"/>
    <property type="match status" value="1"/>
</dbReference>
<dbReference type="STRING" id="158190.SpiGrapes_0667"/>
<dbReference type="HOGENOM" id="CLU_007082_5_1_12"/>
<evidence type="ECO:0000313" key="10">
    <source>
        <dbReference type="Proteomes" id="UP000005632"/>
    </source>
</evidence>
<dbReference type="GO" id="GO:0005975">
    <property type="term" value="P:carbohydrate metabolic process"/>
    <property type="evidence" value="ECO:0007669"/>
    <property type="project" value="InterPro"/>
</dbReference>
<dbReference type="Gene3D" id="3.30.379.10">
    <property type="entry name" value="Chitobiase/beta-hexosaminidase domain 2-like"/>
    <property type="match status" value="1"/>
</dbReference>
<dbReference type="KEGG" id="sgp:SpiGrapes_0667"/>
<dbReference type="Proteomes" id="UP000005632">
    <property type="component" value="Chromosome"/>
</dbReference>
<feature type="active site" description="Proton donor" evidence="6">
    <location>
        <position position="283"/>
    </location>
</feature>
<evidence type="ECO:0000256" key="1">
    <source>
        <dbReference type="ARBA" id="ARBA00001231"/>
    </source>
</evidence>
<protein>
    <recommendedName>
        <fullName evidence="3">beta-N-acetylhexosaminidase</fullName>
        <ecNumber evidence="3">3.2.1.52</ecNumber>
    </recommendedName>
</protein>
<dbReference type="PRINTS" id="PR00738">
    <property type="entry name" value="GLHYDRLASE20"/>
</dbReference>
<dbReference type="AlphaFoldDB" id="G8QY04"/>
<dbReference type="SUPFAM" id="SSF55545">
    <property type="entry name" value="beta-N-acetylhexosaminidase-like domain"/>
    <property type="match status" value="1"/>
</dbReference>
<keyword evidence="5" id="KW-0326">Glycosidase</keyword>
<dbReference type="InterPro" id="IPR025705">
    <property type="entry name" value="Beta_hexosaminidase_sua/sub"/>
</dbReference>
<organism evidence="9 10">
    <name type="scientific">Sphaerochaeta pleomorpha (strain ATCC BAA-1885 / DSM 22778 / Grapes)</name>
    <dbReference type="NCBI Taxonomy" id="158190"/>
    <lineage>
        <taxon>Bacteria</taxon>
        <taxon>Pseudomonadati</taxon>
        <taxon>Spirochaetota</taxon>
        <taxon>Spirochaetia</taxon>
        <taxon>Spirochaetales</taxon>
        <taxon>Sphaerochaetaceae</taxon>
        <taxon>Sphaerochaeta</taxon>
    </lineage>
</organism>
<dbReference type="CDD" id="cd06563">
    <property type="entry name" value="GH20_chitobiase-like"/>
    <property type="match status" value="1"/>
</dbReference>
<evidence type="ECO:0000256" key="2">
    <source>
        <dbReference type="ARBA" id="ARBA00006285"/>
    </source>
</evidence>
<dbReference type="OrthoDB" id="1098018at2"/>
<comment type="catalytic activity">
    <reaction evidence="1">
        <text>Hydrolysis of terminal non-reducing N-acetyl-D-hexosamine residues in N-acetyl-beta-D-hexosaminides.</text>
        <dbReference type="EC" id="3.2.1.52"/>
    </reaction>
</comment>
<reference evidence="9 10" key="1">
    <citation type="submission" date="2011-11" db="EMBL/GenBank/DDBJ databases">
        <title>Complete sequence of Spirochaeta sp. grapes.</title>
        <authorList>
            <consortium name="US DOE Joint Genome Institute"/>
            <person name="Lucas S."/>
            <person name="Han J."/>
            <person name="Lapidus A."/>
            <person name="Cheng J.-F."/>
            <person name="Goodwin L."/>
            <person name="Pitluck S."/>
            <person name="Peters L."/>
            <person name="Ovchinnikova G."/>
            <person name="Munk A.C."/>
            <person name="Detter J.C."/>
            <person name="Han C."/>
            <person name="Tapia R."/>
            <person name="Land M."/>
            <person name="Hauser L."/>
            <person name="Kyrpides N."/>
            <person name="Ivanova N."/>
            <person name="Pagani I."/>
            <person name="Ritalahtilisa K."/>
            <person name="Loeffler F."/>
            <person name="Woyke T."/>
        </authorList>
    </citation>
    <scope>NUCLEOTIDE SEQUENCE [LARGE SCALE GENOMIC DNA]</scope>
    <source>
        <strain evidence="10">ATCC BAA-1885 / DSM 22778 / Grapes</strain>
    </source>
</reference>
<evidence type="ECO:0000256" key="4">
    <source>
        <dbReference type="ARBA" id="ARBA00022801"/>
    </source>
</evidence>
<keyword evidence="4" id="KW-0378">Hydrolase</keyword>
<evidence type="ECO:0000256" key="3">
    <source>
        <dbReference type="ARBA" id="ARBA00012663"/>
    </source>
</evidence>
<keyword evidence="10" id="KW-1185">Reference proteome</keyword>
<dbReference type="PANTHER" id="PTHR22600:SF57">
    <property type="entry name" value="BETA-N-ACETYLHEXOSAMINIDASE"/>
    <property type="match status" value="1"/>
</dbReference>
<dbReference type="EC" id="3.2.1.52" evidence="3"/>
<dbReference type="Gene3D" id="3.20.20.80">
    <property type="entry name" value="Glycosidases"/>
    <property type="match status" value="1"/>
</dbReference>
<gene>
    <name evidence="9" type="ordered locus">SpiGrapes_0667</name>
</gene>
<dbReference type="SUPFAM" id="SSF51445">
    <property type="entry name" value="(Trans)glycosidases"/>
    <property type="match status" value="1"/>
</dbReference>
<dbReference type="EMBL" id="CP003155">
    <property type="protein sequence ID" value="AEV28509.1"/>
    <property type="molecule type" value="Genomic_DNA"/>
</dbReference>
<dbReference type="InterPro" id="IPR015883">
    <property type="entry name" value="Glyco_hydro_20_cat"/>
</dbReference>
<accession>G8QY04</accession>
<dbReference type="InterPro" id="IPR017853">
    <property type="entry name" value="GH"/>
</dbReference>
<evidence type="ECO:0000256" key="6">
    <source>
        <dbReference type="PIRSR" id="PIRSR625705-1"/>
    </source>
</evidence>